<keyword evidence="2" id="KW-0285">Flavoprotein</keyword>
<comment type="cofactor">
    <cofactor evidence="1">
        <name>FAD</name>
        <dbReference type="ChEBI" id="CHEBI:57692"/>
    </cofactor>
</comment>
<protein>
    <submittedName>
        <fullName evidence="7">NAD(P)/FAD-dependent oxidoreductase</fullName>
    </submittedName>
</protein>
<accession>A0A7C4UBH9</accession>
<comment type="caution">
    <text evidence="7">The sequence shown here is derived from an EMBL/GenBank/DDBJ whole genome shotgun (WGS) entry which is preliminary data.</text>
</comment>
<dbReference type="InterPro" id="IPR050260">
    <property type="entry name" value="FAD-bd_OxRdtase"/>
</dbReference>
<dbReference type="InterPro" id="IPR036188">
    <property type="entry name" value="FAD/NAD-bd_sf"/>
</dbReference>
<proteinExistence type="predicted"/>
<evidence type="ECO:0000256" key="3">
    <source>
        <dbReference type="ARBA" id="ARBA00022737"/>
    </source>
</evidence>
<name>A0A7C4UBH9_UNCW3</name>
<dbReference type="PRINTS" id="PR00411">
    <property type="entry name" value="PNDRDTASEI"/>
</dbReference>
<dbReference type="PROSITE" id="PS50302">
    <property type="entry name" value="PUM"/>
    <property type="match status" value="1"/>
</dbReference>
<dbReference type="InterPro" id="IPR016156">
    <property type="entry name" value="FAD/NAD-linked_Rdtase_dimer_sf"/>
</dbReference>
<feature type="domain" description="FAD/NAD(P)-binding" evidence="5">
    <location>
        <begin position="1"/>
        <end position="300"/>
    </location>
</feature>
<dbReference type="PANTHER" id="PTHR43429">
    <property type="entry name" value="PYRIDINE NUCLEOTIDE-DISULFIDE OXIDOREDUCTASE DOMAIN-CONTAINING"/>
    <property type="match status" value="1"/>
</dbReference>
<dbReference type="GO" id="GO:0016491">
    <property type="term" value="F:oxidoreductase activity"/>
    <property type="evidence" value="ECO:0007669"/>
    <property type="project" value="InterPro"/>
</dbReference>
<organism evidence="7">
    <name type="scientific">candidate division WOR-3 bacterium</name>
    <dbReference type="NCBI Taxonomy" id="2052148"/>
    <lineage>
        <taxon>Bacteria</taxon>
        <taxon>Bacteria division WOR-3</taxon>
    </lineage>
</organism>
<evidence type="ECO:0000259" key="6">
    <source>
        <dbReference type="Pfam" id="PF18267"/>
    </source>
</evidence>
<dbReference type="Gene3D" id="3.50.50.60">
    <property type="entry name" value="FAD/NAD(P)-binding domain"/>
    <property type="match status" value="2"/>
</dbReference>
<dbReference type="InterPro" id="IPR001313">
    <property type="entry name" value="Pumilio_RNA-bd_rpt"/>
</dbReference>
<evidence type="ECO:0000256" key="1">
    <source>
        <dbReference type="ARBA" id="ARBA00001974"/>
    </source>
</evidence>
<evidence type="ECO:0000256" key="4">
    <source>
        <dbReference type="ARBA" id="ARBA00022827"/>
    </source>
</evidence>
<dbReference type="InterPro" id="IPR041575">
    <property type="entry name" value="Rubredoxin_C"/>
</dbReference>
<dbReference type="PRINTS" id="PR00368">
    <property type="entry name" value="FADPNR"/>
</dbReference>
<reference evidence="7" key="1">
    <citation type="journal article" date="2020" name="mSystems">
        <title>Genome- and Community-Level Interaction Insights into Carbon Utilization and Element Cycling Functions of Hydrothermarchaeota in Hydrothermal Sediment.</title>
        <authorList>
            <person name="Zhou Z."/>
            <person name="Liu Y."/>
            <person name="Xu W."/>
            <person name="Pan J."/>
            <person name="Luo Z.H."/>
            <person name="Li M."/>
        </authorList>
    </citation>
    <scope>NUCLEOTIDE SEQUENCE [LARGE SCALE GENOMIC DNA]</scope>
    <source>
        <strain evidence="7">SpSt-780</strain>
    </source>
</reference>
<gene>
    <name evidence="7" type="ORF">ENV67_00410</name>
</gene>
<dbReference type="Pfam" id="PF07992">
    <property type="entry name" value="Pyr_redox_2"/>
    <property type="match status" value="1"/>
</dbReference>
<dbReference type="GO" id="GO:0003723">
    <property type="term" value="F:RNA binding"/>
    <property type="evidence" value="ECO:0007669"/>
    <property type="project" value="InterPro"/>
</dbReference>
<dbReference type="Gene3D" id="3.30.390.30">
    <property type="match status" value="1"/>
</dbReference>
<dbReference type="Pfam" id="PF18267">
    <property type="entry name" value="Rubredoxin_C"/>
    <property type="match status" value="1"/>
</dbReference>
<dbReference type="InterPro" id="IPR023753">
    <property type="entry name" value="FAD/NAD-binding_dom"/>
</dbReference>
<sequence length="407" mass="45080">MRIVIIGNSTAGINAIEAIRRSGSDAKIVNISEEPYEPYSRPLLSYLVAGKVNEDRMGIRPKTFYSDYNVEAHLGSPVVFVDTEKKIVYLEDGKRFNYDKLLIATGRKPIKLPIPGIDGEGVFNFLTFDDAKKIMSYFKDVKSVCIIGSGLIGLKAAEALRLRGFDVTVVELLDHIMPLASDKRASEILQMALESNGVKFKLSLSAKEVLRDEKGKIRGVKLSNDEIIPAQMVIEAVGLSPNINFLKGTEARVNIGLIVDNYMRTTIPDVFAAGDVTESKDAITGMSNVHAVWPRASEQGFTAGLNMIGFEKEYIGGYGMNSVSFFGVSCISMGDVKTEKPNFEILVKETPEDFKYTKIILENDKIRGAITVGRFVNVSALNRLLRKRVDVGIFRENLLEEKFIFAL</sequence>
<evidence type="ECO:0000256" key="2">
    <source>
        <dbReference type="ARBA" id="ARBA00022630"/>
    </source>
</evidence>
<dbReference type="PANTHER" id="PTHR43429:SF3">
    <property type="entry name" value="NITRITE REDUCTASE [NAD(P)H]"/>
    <property type="match status" value="1"/>
</dbReference>
<evidence type="ECO:0000259" key="5">
    <source>
        <dbReference type="Pfam" id="PF07992"/>
    </source>
</evidence>
<dbReference type="SUPFAM" id="SSF51905">
    <property type="entry name" value="FAD/NAD(P)-binding domain"/>
    <property type="match status" value="2"/>
</dbReference>
<evidence type="ECO:0000313" key="7">
    <source>
        <dbReference type="EMBL" id="HGW90992.1"/>
    </source>
</evidence>
<feature type="domain" description="NADH-rubredoxin oxidoreductase C-terminal" evidence="6">
    <location>
        <begin position="321"/>
        <end position="388"/>
    </location>
</feature>
<dbReference type="AlphaFoldDB" id="A0A7C4UBH9"/>
<dbReference type="EMBL" id="DTHG01000005">
    <property type="protein sequence ID" value="HGW90992.1"/>
    <property type="molecule type" value="Genomic_DNA"/>
</dbReference>
<keyword evidence="4" id="KW-0274">FAD</keyword>
<keyword evidence="3" id="KW-0677">Repeat</keyword>